<sequence length="107" mass="12359">MPRLSQNDQFKLLREELRDFKTEIRRAGISKYGLQDDVKILKADIRDTQSTIKSLSKQLSAIPELWVRSKLFNKIDGFVGRINTQDQEIGAINARVSRLEEPQIMVT</sequence>
<evidence type="ECO:0000313" key="2">
    <source>
        <dbReference type="Proteomes" id="UP000034565"/>
    </source>
</evidence>
<evidence type="ECO:0000313" key="1">
    <source>
        <dbReference type="EMBL" id="KKU66643.1"/>
    </source>
</evidence>
<protein>
    <submittedName>
        <fullName evidence="1">Uncharacterized protein</fullName>
    </submittedName>
</protein>
<dbReference type="Proteomes" id="UP000034565">
    <property type="component" value="Unassembled WGS sequence"/>
</dbReference>
<proteinExistence type="predicted"/>
<organism evidence="1 2">
    <name type="scientific">Candidatus Amesbacteria bacterium GW2011_GWA1_47_20</name>
    <dbReference type="NCBI Taxonomy" id="1618354"/>
    <lineage>
        <taxon>Bacteria</taxon>
        <taxon>Candidatus Amesiibacteriota</taxon>
    </lineage>
</organism>
<comment type="caution">
    <text evidence="1">The sequence shown here is derived from an EMBL/GenBank/DDBJ whole genome shotgun (WGS) entry which is preliminary data.</text>
</comment>
<gene>
    <name evidence="1" type="ORF">UX92_C0036G0004</name>
</gene>
<accession>A0A0G1UKN9</accession>
<dbReference type="AlphaFoldDB" id="A0A0G1UKN9"/>
<dbReference type="EMBL" id="LCOA01000036">
    <property type="protein sequence ID" value="KKU66643.1"/>
    <property type="molecule type" value="Genomic_DNA"/>
</dbReference>
<reference evidence="1 2" key="1">
    <citation type="journal article" date="2015" name="Nature">
        <title>rRNA introns, odd ribosomes, and small enigmatic genomes across a large radiation of phyla.</title>
        <authorList>
            <person name="Brown C.T."/>
            <person name="Hug L.A."/>
            <person name="Thomas B.C."/>
            <person name="Sharon I."/>
            <person name="Castelle C.J."/>
            <person name="Singh A."/>
            <person name="Wilkins M.J."/>
            <person name="Williams K.H."/>
            <person name="Banfield J.F."/>
        </authorList>
    </citation>
    <scope>NUCLEOTIDE SEQUENCE [LARGE SCALE GENOMIC DNA]</scope>
</reference>
<name>A0A0G1UKN9_9BACT</name>